<comment type="caution">
    <text evidence="10">The sequence shown here is derived from an EMBL/GenBank/DDBJ whole genome shotgun (WGS) entry which is preliminary data.</text>
</comment>
<feature type="domain" description="tRNA (adenine(58)-N(1))-methyltransferase catalytic subunit TRM61 C-terminal" evidence="9">
    <location>
        <begin position="158"/>
        <end position="394"/>
    </location>
</feature>
<evidence type="ECO:0000256" key="5">
    <source>
        <dbReference type="ARBA" id="ARBA00022691"/>
    </source>
</evidence>
<gene>
    <name evidence="10" type="ORF">PPERSA_09828</name>
</gene>
<feature type="region of interest" description="Disordered" evidence="8">
    <location>
        <begin position="42"/>
        <end position="81"/>
    </location>
</feature>
<dbReference type="OMA" id="NCEEMRI"/>
<name>A0A0V0QUQ0_PSEPJ</name>
<evidence type="ECO:0000259" key="9">
    <source>
        <dbReference type="Pfam" id="PF08704"/>
    </source>
</evidence>
<dbReference type="Gene3D" id="3.40.50.150">
    <property type="entry name" value="Vaccinia Virus protein VP39"/>
    <property type="match status" value="1"/>
</dbReference>
<dbReference type="GO" id="GO:0030488">
    <property type="term" value="P:tRNA methylation"/>
    <property type="evidence" value="ECO:0007669"/>
    <property type="project" value="InterPro"/>
</dbReference>
<dbReference type="Proteomes" id="UP000054937">
    <property type="component" value="Unassembled WGS sequence"/>
</dbReference>
<dbReference type="Pfam" id="PF08704">
    <property type="entry name" value="GCD14"/>
    <property type="match status" value="1"/>
</dbReference>
<dbReference type="AlphaFoldDB" id="A0A0V0QUQ0"/>
<evidence type="ECO:0000256" key="7">
    <source>
        <dbReference type="ARBA" id="ARBA00023242"/>
    </source>
</evidence>
<proteinExistence type="predicted"/>
<evidence type="ECO:0000256" key="4">
    <source>
        <dbReference type="ARBA" id="ARBA00022679"/>
    </source>
</evidence>
<comment type="subcellular location">
    <subcellularLocation>
        <location evidence="1">Nucleus</location>
    </subcellularLocation>
</comment>
<dbReference type="GO" id="GO:0005634">
    <property type="term" value="C:nucleus"/>
    <property type="evidence" value="ECO:0007669"/>
    <property type="project" value="UniProtKB-SubCell"/>
</dbReference>
<evidence type="ECO:0000256" key="2">
    <source>
        <dbReference type="ARBA" id="ARBA00012796"/>
    </source>
</evidence>
<dbReference type="Gene3D" id="3.10.330.20">
    <property type="match status" value="1"/>
</dbReference>
<evidence type="ECO:0000256" key="6">
    <source>
        <dbReference type="ARBA" id="ARBA00022694"/>
    </source>
</evidence>
<keyword evidence="11" id="KW-1185">Reference proteome</keyword>
<dbReference type="EMBL" id="LDAU01000105">
    <property type="protein sequence ID" value="KRX05688.1"/>
    <property type="molecule type" value="Genomic_DNA"/>
</dbReference>
<dbReference type="GO" id="GO:0160107">
    <property type="term" value="F:tRNA (adenine(58)-N1)-methyltransferase activity"/>
    <property type="evidence" value="ECO:0007669"/>
    <property type="project" value="UniProtKB-EC"/>
</dbReference>
<keyword evidence="6" id="KW-0819">tRNA processing</keyword>
<evidence type="ECO:0000256" key="1">
    <source>
        <dbReference type="ARBA" id="ARBA00004123"/>
    </source>
</evidence>
<dbReference type="GO" id="GO:0031515">
    <property type="term" value="C:tRNA (m1A) methyltransferase complex"/>
    <property type="evidence" value="ECO:0007669"/>
    <property type="project" value="InterPro"/>
</dbReference>
<accession>A0A0V0QUQ0</accession>
<dbReference type="PROSITE" id="PS51620">
    <property type="entry name" value="SAM_TRM61"/>
    <property type="match status" value="1"/>
</dbReference>
<organism evidence="10 11">
    <name type="scientific">Pseudocohnilembus persalinus</name>
    <name type="common">Ciliate</name>
    <dbReference type="NCBI Taxonomy" id="266149"/>
    <lineage>
        <taxon>Eukaryota</taxon>
        <taxon>Sar</taxon>
        <taxon>Alveolata</taxon>
        <taxon>Ciliophora</taxon>
        <taxon>Intramacronucleata</taxon>
        <taxon>Oligohymenophorea</taxon>
        <taxon>Scuticociliatia</taxon>
        <taxon>Philasterida</taxon>
        <taxon>Pseudocohnilembidae</taxon>
        <taxon>Pseudocohnilembus</taxon>
    </lineage>
</organism>
<evidence type="ECO:0000313" key="11">
    <source>
        <dbReference type="Proteomes" id="UP000054937"/>
    </source>
</evidence>
<dbReference type="CDD" id="cd02440">
    <property type="entry name" value="AdoMet_MTases"/>
    <property type="match status" value="1"/>
</dbReference>
<evidence type="ECO:0000256" key="8">
    <source>
        <dbReference type="SAM" id="MobiDB-lite"/>
    </source>
</evidence>
<dbReference type="PANTHER" id="PTHR12133:SF2">
    <property type="entry name" value="TRNA (ADENINE(58)-N(1))-METHYLTRANSFERASE CATALYTIC SUBUNIT TRMT61A"/>
    <property type="match status" value="1"/>
</dbReference>
<dbReference type="InterPro" id="IPR049470">
    <property type="entry name" value="TRM61_C"/>
</dbReference>
<dbReference type="PANTHER" id="PTHR12133">
    <property type="entry name" value="TRNA (ADENINE(58)-N(1))-METHYLTRANSFERASE"/>
    <property type="match status" value="1"/>
</dbReference>
<sequence>MEQEKVQNNINNNQKEEQIGEVVKKIKENEVNAENIQETLVEQIENQKESQQQNLQNQDNQQQEQGEQQKKEQDEENVKKQLQEQLLKSNKLNEVPENKRDNIMKYGDMVIMYIKADQIRQIKLEEGKEEGCNYGMYPHSYFVGKPFGAKIHSRGKGGYVLGLRPTPSLLTSSLPHKTQIIYHQDCATIIFKLNIVPGSKVIESGTGSGSLSQSILSVLQDKGHLYTFEFNEERVQNGKQFFEKIGYKNVDVIHRDAIGEGFLNKEGENYDVLNSDAVFLDLPAPWKAIKHAKDVLRKGGKVACYSPCIEQCQRNVDELWRLGFIDVHTIEVVQRVHERQFQEFKKAFEVNEINVKRKREEFMDISDNMQFQNKQFVSSFGLSYGHTAYLTFAMLP</sequence>
<evidence type="ECO:0000313" key="10">
    <source>
        <dbReference type="EMBL" id="KRX05688.1"/>
    </source>
</evidence>
<feature type="compositionally biased region" description="Basic and acidic residues" evidence="8">
    <location>
        <begin position="67"/>
        <end position="81"/>
    </location>
</feature>
<dbReference type="OrthoDB" id="1925287at2759"/>
<protein>
    <recommendedName>
        <fullName evidence="2">tRNA (adenine(58)-N(1))-methyltransferase</fullName>
        <ecNumber evidence="2">2.1.1.220</ecNumber>
    </recommendedName>
</protein>
<dbReference type="EC" id="2.1.1.220" evidence="2"/>
<feature type="compositionally biased region" description="Low complexity" evidence="8">
    <location>
        <begin position="49"/>
        <end position="66"/>
    </location>
</feature>
<keyword evidence="7" id="KW-0539">Nucleus</keyword>
<dbReference type="InterPro" id="IPR029063">
    <property type="entry name" value="SAM-dependent_MTases_sf"/>
</dbReference>
<evidence type="ECO:0000256" key="3">
    <source>
        <dbReference type="ARBA" id="ARBA00022603"/>
    </source>
</evidence>
<dbReference type="FunCoup" id="A0A0V0QUQ0">
    <property type="interactions" value="149"/>
</dbReference>
<dbReference type="SUPFAM" id="SSF53335">
    <property type="entry name" value="S-adenosyl-L-methionine-dependent methyltransferases"/>
    <property type="match status" value="1"/>
</dbReference>
<keyword evidence="3" id="KW-0489">Methyltransferase</keyword>
<reference evidence="10 11" key="1">
    <citation type="journal article" date="2015" name="Sci. Rep.">
        <title>Genome of the facultative scuticociliatosis pathogen Pseudocohnilembus persalinus provides insight into its virulence through horizontal gene transfer.</title>
        <authorList>
            <person name="Xiong J."/>
            <person name="Wang G."/>
            <person name="Cheng J."/>
            <person name="Tian M."/>
            <person name="Pan X."/>
            <person name="Warren A."/>
            <person name="Jiang C."/>
            <person name="Yuan D."/>
            <person name="Miao W."/>
        </authorList>
    </citation>
    <scope>NUCLEOTIDE SEQUENCE [LARGE SCALE GENOMIC DNA]</scope>
    <source>
        <strain evidence="10">36N120E</strain>
    </source>
</reference>
<keyword evidence="5" id="KW-0949">S-adenosyl-L-methionine</keyword>
<dbReference type="InterPro" id="IPR014816">
    <property type="entry name" value="tRNA_MeTrfase_Gcd14"/>
</dbReference>
<dbReference type="InParanoid" id="A0A0V0QUQ0"/>
<keyword evidence="4" id="KW-0808">Transferase</keyword>